<reference evidence="3 4" key="1">
    <citation type="journal article" date="2018" name="Plant J.">
        <title>Genome sequences of Chlorella sorokiniana UTEX 1602 and Micractinium conductrix SAG 241.80: implications to maltose excretion by a green alga.</title>
        <authorList>
            <person name="Arriola M.B."/>
            <person name="Velmurugan N."/>
            <person name="Zhang Y."/>
            <person name="Plunkett M.H."/>
            <person name="Hondzo H."/>
            <person name="Barney B.M."/>
        </authorList>
    </citation>
    <scope>NUCLEOTIDE SEQUENCE [LARGE SCALE GENOMIC DNA]</scope>
    <source>
        <strain evidence="4">UTEX 1602</strain>
    </source>
</reference>
<evidence type="ECO:0000313" key="4">
    <source>
        <dbReference type="Proteomes" id="UP000239899"/>
    </source>
</evidence>
<gene>
    <name evidence="3" type="ORF">C2E21_1324</name>
</gene>
<protein>
    <submittedName>
        <fullName evidence="3">Peptidase M23</fullName>
    </submittedName>
</protein>
<evidence type="ECO:0000256" key="1">
    <source>
        <dbReference type="SAM" id="Coils"/>
    </source>
</evidence>
<feature type="region of interest" description="Disordered" evidence="2">
    <location>
        <begin position="344"/>
        <end position="400"/>
    </location>
</feature>
<dbReference type="AlphaFoldDB" id="A0A2P6U3F1"/>
<dbReference type="Proteomes" id="UP000239899">
    <property type="component" value="Unassembled WGS sequence"/>
</dbReference>
<name>A0A2P6U3F1_CHLSO</name>
<keyword evidence="4" id="KW-1185">Reference proteome</keyword>
<evidence type="ECO:0000256" key="2">
    <source>
        <dbReference type="SAM" id="MobiDB-lite"/>
    </source>
</evidence>
<feature type="coiled-coil region" evidence="1">
    <location>
        <begin position="27"/>
        <end position="149"/>
    </location>
</feature>
<comment type="caution">
    <text evidence="3">The sequence shown here is derived from an EMBL/GenBank/DDBJ whole genome shotgun (WGS) entry which is preliminary data.</text>
</comment>
<dbReference type="EMBL" id="LHPG02000002">
    <property type="protein sequence ID" value="PRW60840.1"/>
    <property type="molecule type" value="Genomic_DNA"/>
</dbReference>
<dbReference type="OrthoDB" id="512982at2759"/>
<proteinExistence type="predicted"/>
<accession>A0A2P6U3F1</accession>
<organism evidence="3 4">
    <name type="scientific">Chlorella sorokiniana</name>
    <name type="common">Freshwater green alga</name>
    <dbReference type="NCBI Taxonomy" id="3076"/>
    <lineage>
        <taxon>Eukaryota</taxon>
        <taxon>Viridiplantae</taxon>
        <taxon>Chlorophyta</taxon>
        <taxon>core chlorophytes</taxon>
        <taxon>Trebouxiophyceae</taxon>
        <taxon>Chlorellales</taxon>
        <taxon>Chlorellaceae</taxon>
        <taxon>Chlorella clade</taxon>
        <taxon>Chlorella</taxon>
    </lineage>
</organism>
<evidence type="ECO:0000313" key="3">
    <source>
        <dbReference type="EMBL" id="PRW60840.1"/>
    </source>
</evidence>
<sequence>MLFLVAIGGAVVLEVHRALQHNGNADVQELRKKEAELRRQLQDIQRDLKAAQQQRELTESEAAQLAAINQRLSAENASLAATADSLKAENQDLAARSASLLEQQAALEAAAEGLKLENSALIQQFDRLKLRFEAESASFQEQLSELKEAVGGALSRFTQGEIDADQLVAFLSSMGVELRGRREDLASLPDQLNSARSTEERLKLLDRVEVEVSEGWLQQMRLATAEPERAARLLMAGAAARGSGSGSSGSMLLEGPAAAAAGASASAPFSPPKLPTPRRGLPAAQMPAVKVPPLKLPSAASGGAPAATAAVPVALDENAATNAVAVAAAAGGKKKGAMRFLPGAKKAPKKAAAPLSSQPQLALEVPLGSGRGAGSGLPRLPFDAANDDMDAPGGRSLVAL</sequence>
<keyword evidence="1" id="KW-0175">Coiled coil</keyword>